<evidence type="ECO:0000313" key="3">
    <source>
        <dbReference type="Proteomes" id="UP000829817"/>
    </source>
</evidence>
<evidence type="ECO:0000256" key="1">
    <source>
        <dbReference type="SAM" id="Phobius"/>
    </source>
</evidence>
<dbReference type="EMBL" id="CP091508">
    <property type="protein sequence ID" value="UOO83151.1"/>
    <property type="molecule type" value="Genomic_DNA"/>
</dbReference>
<dbReference type="InterPro" id="IPR009883">
    <property type="entry name" value="YgfX"/>
</dbReference>
<reference evidence="2 3" key="1">
    <citation type="journal article" date="2022" name="Res Sq">
        <title>Evolution of multicellular longitudinally dividing oral cavity symbionts (Neisseriaceae).</title>
        <authorList>
            <person name="Nyongesa S."/>
            <person name="Weber P."/>
            <person name="Bernet E."/>
            <person name="Pullido F."/>
            <person name="Nieckarz M."/>
            <person name="Delaby M."/>
            <person name="Nieves C."/>
            <person name="Viehboeck T."/>
            <person name="Krause N."/>
            <person name="Rivera-Millot A."/>
            <person name="Nakamura A."/>
            <person name="Vischer N."/>
            <person name="VanNieuwenhze M."/>
            <person name="Brun Y."/>
            <person name="Cava F."/>
            <person name="Bulgheresi S."/>
            <person name="Veyrier F."/>
        </authorList>
    </citation>
    <scope>NUCLEOTIDE SEQUENCE [LARGE SCALE GENOMIC DNA]</scope>
    <source>
        <strain evidence="2 3">CCUG 63373m</strain>
    </source>
</reference>
<keyword evidence="1" id="KW-0472">Membrane</keyword>
<gene>
    <name evidence="2" type="ORF">LVJ83_06755</name>
</gene>
<keyword evidence="1" id="KW-1133">Transmembrane helix</keyword>
<accession>A0ABY4E2K9</accession>
<proteinExistence type="predicted"/>
<sequence>MMQQAFQTALRPSRAGCIIVVLLHAAAVWLCLTAFYGLMRWAGLLLLVISLVWAWRVQTMQQAGAVFKIAVNREGRAVVFVGDSQTAFAARLAAGSLIARRALFLKWDLGDRIIRHCVLPDMTDSESYRRLAVWAKWGQPKN</sequence>
<keyword evidence="1" id="KW-0812">Transmembrane</keyword>
<protein>
    <submittedName>
        <fullName evidence="2">Transcriptional regulator FolI</fullName>
    </submittedName>
</protein>
<evidence type="ECO:0000313" key="2">
    <source>
        <dbReference type="EMBL" id="UOO83151.1"/>
    </source>
</evidence>
<dbReference type="Pfam" id="PF07254">
    <property type="entry name" value="Cpta_toxin"/>
    <property type="match status" value="1"/>
</dbReference>
<feature type="transmembrane region" description="Helical" evidence="1">
    <location>
        <begin position="12"/>
        <end position="32"/>
    </location>
</feature>
<feature type="transmembrane region" description="Helical" evidence="1">
    <location>
        <begin position="38"/>
        <end position="55"/>
    </location>
</feature>
<dbReference type="Proteomes" id="UP000829817">
    <property type="component" value="Chromosome"/>
</dbReference>
<organism evidence="2 3">
    <name type="scientific">Uruburuella testudinis</name>
    <dbReference type="NCBI Taxonomy" id="1282863"/>
    <lineage>
        <taxon>Bacteria</taxon>
        <taxon>Pseudomonadati</taxon>
        <taxon>Pseudomonadota</taxon>
        <taxon>Betaproteobacteria</taxon>
        <taxon>Neisseriales</taxon>
        <taxon>Neisseriaceae</taxon>
        <taxon>Uruburuella</taxon>
    </lineage>
</organism>
<name>A0ABY4E2K9_9NEIS</name>
<keyword evidence="3" id="KW-1185">Reference proteome</keyword>